<evidence type="ECO:0000256" key="3">
    <source>
        <dbReference type="ARBA" id="ARBA00022475"/>
    </source>
</evidence>
<feature type="transmembrane region" description="Helical" evidence="7">
    <location>
        <begin position="104"/>
        <end position="125"/>
    </location>
</feature>
<feature type="domain" description="ABC transmembrane type-1" evidence="8">
    <location>
        <begin position="65"/>
        <end position="246"/>
    </location>
</feature>
<keyword evidence="2 7" id="KW-0813">Transport</keyword>
<proteinExistence type="inferred from homology"/>
<evidence type="ECO:0000313" key="10">
    <source>
        <dbReference type="Proteomes" id="UP000295182"/>
    </source>
</evidence>
<evidence type="ECO:0000256" key="2">
    <source>
        <dbReference type="ARBA" id="ARBA00022448"/>
    </source>
</evidence>
<evidence type="ECO:0000256" key="7">
    <source>
        <dbReference type="RuleBase" id="RU363032"/>
    </source>
</evidence>
<dbReference type="GO" id="GO:0005886">
    <property type="term" value="C:plasma membrane"/>
    <property type="evidence" value="ECO:0007669"/>
    <property type="project" value="UniProtKB-SubCell"/>
</dbReference>
<dbReference type="InterPro" id="IPR035906">
    <property type="entry name" value="MetI-like_sf"/>
</dbReference>
<accession>A0A4R2N5D1</accession>
<dbReference type="FunFam" id="1.10.3720.10:FF:000003">
    <property type="entry name" value="Aliphatic sulfonate ABC transporter permease"/>
    <property type="match status" value="1"/>
</dbReference>
<organism evidence="9 10">
    <name type="scientific">Simplicispira metamorpha</name>
    <dbReference type="NCBI Taxonomy" id="80881"/>
    <lineage>
        <taxon>Bacteria</taxon>
        <taxon>Pseudomonadati</taxon>
        <taxon>Pseudomonadota</taxon>
        <taxon>Betaproteobacteria</taxon>
        <taxon>Burkholderiales</taxon>
        <taxon>Comamonadaceae</taxon>
        <taxon>Simplicispira</taxon>
    </lineage>
</organism>
<comment type="caution">
    <text evidence="9">The sequence shown here is derived from an EMBL/GenBank/DDBJ whole genome shotgun (WGS) entry which is preliminary data.</text>
</comment>
<feature type="transmembrane region" description="Helical" evidence="7">
    <location>
        <begin position="73"/>
        <end position="92"/>
    </location>
</feature>
<reference evidence="9 10" key="1">
    <citation type="submission" date="2019-03" db="EMBL/GenBank/DDBJ databases">
        <title>Genomic Encyclopedia of Type Strains, Phase IV (KMG-IV): sequencing the most valuable type-strain genomes for metagenomic binning, comparative biology and taxonomic classification.</title>
        <authorList>
            <person name="Goeker M."/>
        </authorList>
    </citation>
    <scope>NUCLEOTIDE SEQUENCE [LARGE SCALE GENOMIC DNA]</scope>
    <source>
        <strain evidence="9 10">DSM 1837</strain>
    </source>
</reference>
<sequence length="264" mass="29105">MSSLVQNKVLIPKRLRGWVLPLALLALWWAAVASGWSTSALLVSPVAVWERGAQQVASGELWVALSASLWRNAWGFAIGASAGLVFGALLGGSRWFDRLIGPSFHTLKQISLFAWIPMLSMWFGLGDAAKIAFIAMAAFFPVVLNTFEGIRSVPREFIEVARVYEFSTWQLLRRVVAPAAAPSIFTGIHLSLIYTWLATLGAEYLLASGKGIGNTLIDGREHFWMDLVLFGVVVIGLVGFILNWLLGTLEKRLLAWRDRTLASY</sequence>
<dbReference type="OrthoDB" id="5298727at2"/>
<keyword evidence="6 7" id="KW-0472">Membrane</keyword>
<keyword evidence="4 7" id="KW-0812">Transmembrane</keyword>
<dbReference type="SUPFAM" id="SSF161098">
    <property type="entry name" value="MetI-like"/>
    <property type="match status" value="1"/>
</dbReference>
<evidence type="ECO:0000256" key="4">
    <source>
        <dbReference type="ARBA" id="ARBA00022692"/>
    </source>
</evidence>
<dbReference type="CDD" id="cd06261">
    <property type="entry name" value="TM_PBP2"/>
    <property type="match status" value="1"/>
</dbReference>
<gene>
    <name evidence="9" type="ORF">EV674_1215</name>
</gene>
<comment type="subcellular location">
    <subcellularLocation>
        <location evidence="1 7">Cell membrane</location>
        <topology evidence="1 7">Multi-pass membrane protein</topology>
    </subcellularLocation>
</comment>
<dbReference type="AlphaFoldDB" id="A0A4R2N5D1"/>
<comment type="similarity">
    <text evidence="7">Belongs to the binding-protein-dependent transport system permease family.</text>
</comment>
<evidence type="ECO:0000313" key="9">
    <source>
        <dbReference type="EMBL" id="TCP16017.1"/>
    </source>
</evidence>
<dbReference type="RefSeq" id="WP_119013489.1">
    <property type="nucleotide sequence ID" value="NZ_QXNC01000018.1"/>
</dbReference>
<evidence type="ECO:0000259" key="8">
    <source>
        <dbReference type="PROSITE" id="PS50928"/>
    </source>
</evidence>
<dbReference type="PROSITE" id="PS50928">
    <property type="entry name" value="ABC_TM1"/>
    <property type="match status" value="1"/>
</dbReference>
<evidence type="ECO:0000256" key="5">
    <source>
        <dbReference type="ARBA" id="ARBA00022989"/>
    </source>
</evidence>
<dbReference type="PANTHER" id="PTHR30151:SF38">
    <property type="entry name" value="ALIPHATIC SULFONATES TRANSPORT PERMEASE PROTEIN SSUC-RELATED"/>
    <property type="match status" value="1"/>
</dbReference>
<dbReference type="Pfam" id="PF00528">
    <property type="entry name" value="BPD_transp_1"/>
    <property type="match status" value="1"/>
</dbReference>
<keyword evidence="3" id="KW-1003">Cell membrane</keyword>
<evidence type="ECO:0000256" key="1">
    <source>
        <dbReference type="ARBA" id="ARBA00004651"/>
    </source>
</evidence>
<dbReference type="PANTHER" id="PTHR30151">
    <property type="entry name" value="ALKANE SULFONATE ABC TRANSPORTER-RELATED, MEMBRANE SUBUNIT"/>
    <property type="match status" value="1"/>
</dbReference>
<feature type="transmembrane region" description="Helical" evidence="7">
    <location>
        <begin position="131"/>
        <end position="150"/>
    </location>
</feature>
<keyword evidence="10" id="KW-1185">Reference proteome</keyword>
<dbReference type="EMBL" id="SLXH01000021">
    <property type="protein sequence ID" value="TCP16017.1"/>
    <property type="molecule type" value="Genomic_DNA"/>
</dbReference>
<evidence type="ECO:0000256" key="6">
    <source>
        <dbReference type="ARBA" id="ARBA00023136"/>
    </source>
</evidence>
<name>A0A4R2N5D1_9BURK</name>
<dbReference type="InterPro" id="IPR000515">
    <property type="entry name" value="MetI-like"/>
</dbReference>
<keyword evidence="5 7" id="KW-1133">Transmembrane helix</keyword>
<dbReference type="Gene3D" id="1.10.3720.10">
    <property type="entry name" value="MetI-like"/>
    <property type="match status" value="1"/>
</dbReference>
<feature type="transmembrane region" description="Helical" evidence="7">
    <location>
        <begin position="227"/>
        <end position="249"/>
    </location>
</feature>
<dbReference type="Proteomes" id="UP000295182">
    <property type="component" value="Unassembled WGS sequence"/>
</dbReference>
<dbReference type="GO" id="GO:0042918">
    <property type="term" value="P:alkanesulfonate transmembrane transport"/>
    <property type="evidence" value="ECO:0007669"/>
    <property type="project" value="UniProtKB-ARBA"/>
</dbReference>
<feature type="transmembrane region" description="Helical" evidence="7">
    <location>
        <begin position="171"/>
        <end position="197"/>
    </location>
</feature>
<protein>
    <submittedName>
        <fullName evidence="9">Sulfonate transport system permease protein</fullName>
    </submittedName>
</protein>